<dbReference type="OrthoDB" id="10012075at2759"/>
<dbReference type="InterPro" id="IPR037579">
    <property type="entry name" value="FIB_ANG-like"/>
</dbReference>
<evidence type="ECO:0000259" key="10">
    <source>
        <dbReference type="PROSITE" id="PS51390"/>
    </source>
</evidence>
<dbReference type="SMART" id="SM00408">
    <property type="entry name" value="IGc2"/>
    <property type="match status" value="3"/>
</dbReference>
<dbReference type="InterPro" id="IPR036645">
    <property type="entry name" value="Elafin-like_sf"/>
</dbReference>
<dbReference type="Gene3D" id="2.60.40.10">
    <property type="entry name" value="Immunoglobulins"/>
    <property type="match status" value="3"/>
</dbReference>
<evidence type="ECO:0000259" key="9">
    <source>
        <dbReference type="PROSITE" id="PS50835"/>
    </source>
</evidence>
<feature type="domain" description="Fibrinogen C-terminal" evidence="11">
    <location>
        <begin position="525"/>
        <end position="740"/>
    </location>
</feature>
<dbReference type="PANTHER" id="PTHR47221:SF5">
    <property type="entry name" value="FIBRINOGEN C-TERMINAL DOMAIN-CONTAINING PROTEIN"/>
    <property type="match status" value="1"/>
</dbReference>
<dbReference type="GO" id="GO:0005577">
    <property type="term" value="C:fibrinogen complex"/>
    <property type="evidence" value="ECO:0007669"/>
    <property type="project" value="TreeGrafter"/>
</dbReference>
<dbReference type="KEGG" id="aten:116286821"/>
<keyword evidence="8" id="KW-0812">Transmembrane</keyword>
<keyword evidence="3" id="KW-0272">Extracellular matrix</keyword>
<feature type="domain" description="Ig-like" evidence="9">
    <location>
        <begin position="390"/>
        <end position="474"/>
    </location>
</feature>
<dbReference type="RefSeq" id="XP_031549267.1">
    <property type="nucleotide sequence ID" value="XM_031693407.1"/>
</dbReference>
<name>A0A6P8H935_ACTTE</name>
<dbReference type="Pfam" id="PF13927">
    <property type="entry name" value="Ig_3"/>
    <property type="match status" value="1"/>
</dbReference>
<dbReference type="InterPro" id="IPR036179">
    <property type="entry name" value="Ig-like_dom_sf"/>
</dbReference>
<dbReference type="GO" id="GO:0005201">
    <property type="term" value="F:extracellular matrix structural constituent"/>
    <property type="evidence" value="ECO:0007669"/>
    <property type="project" value="TreeGrafter"/>
</dbReference>
<evidence type="ECO:0000256" key="2">
    <source>
        <dbReference type="ARBA" id="ARBA00022525"/>
    </source>
</evidence>
<dbReference type="PROSITE" id="PS51406">
    <property type="entry name" value="FIBRINOGEN_C_2"/>
    <property type="match status" value="1"/>
</dbReference>
<dbReference type="Proteomes" id="UP000515163">
    <property type="component" value="Unplaced"/>
</dbReference>
<dbReference type="GeneID" id="116286821"/>
<evidence type="ECO:0000259" key="11">
    <source>
        <dbReference type="PROSITE" id="PS51406"/>
    </source>
</evidence>
<dbReference type="FunCoup" id="A0A6P8H935">
    <property type="interactions" value="475"/>
</dbReference>
<keyword evidence="8" id="KW-1133">Transmembrane helix</keyword>
<evidence type="ECO:0000313" key="12">
    <source>
        <dbReference type="Proteomes" id="UP000515163"/>
    </source>
</evidence>
<organism evidence="12 13">
    <name type="scientific">Actinia tenebrosa</name>
    <name type="common">Australian red waratah sea anemone</name>
    <dbReference type="NCBI Taxonomy" id="6105"/>
    <lineage>
        <taxon>Eukaryota</taxon>
        <taxon>Metazoa</taxon>
        <taxon>Cnidaria</taxon>
        <taxon>Anthozoa</taxon>
        <taxon>Hexacorallia</taxon>
        <taxon>Actiniaria</taxon>
        <taxon>Actiniidae</taxon>
        <taxon>Actinia</taxon>
    </lineage>
</organism>
<dbReference type="InterPro" id="IPR007110">
    <property type="entry name" value="Ig-like_dom"/>
</dbReference>
<dbReference type="SMART" id="SM00186">
    <property type="entry name" value="FBG"/>
    <property type="match status" value="1"/>
</dbReference>
<evidence type="ECO:0000256" key="5">
    <source>
        <dbReference type="ARBA" id="ARBA00023180"/>
    </source>
</evidence>
<evidence type="ECO:0000313" key="13">
    <source>
        <dbReference type="RefSeq" id="XP_031549267.1"/>
    </source>
</evidence>
<keyword evidence="12" id="KW-1185">Reference proteome</keyword>
<dbReference type="PANTHER" id="PTHR47221">
    <property type="entry name" value="FIBRINOGEN ALPHA CHAIN"/>
    <property type="match status" value="1"/>
</dbReference>
<dbReference type="GO" id="GO:0034116">
    <property type="term" value="P:positive regulation of heterotypic cell-cell adhesion"/>
    <property type="evidence" value="ECO:0007669"/>
    <property type="project" value="TreeGrafter"/>
</dbReference>
<evidence type="ECO:0000256" key="8">
    <source>
        <dbReference type="SAM" id="Phobius"/>
    </source>
</evidence>
<dbReference type="NCBIfam" id="NF040941">
    <property type="entry name" value="GGGWT_bact"/>
    <property type="match status" value="1"/>
</dbReference>
<feature type="domain" description="Ig-like" evidence="9">
    <location>
        <begin position="211"/>
        <end position="297"/>
    </location>
</feature>
<dbReference type="InterPro" id="IPR020837">
    <property type="entry name" value="Fibrinogen_CS"/>
</dbReference>
<keyword evidence="6" id="KW-0393">Immunoglobulin domain</keyword>
<protein>
    <submittedName>
        <fullName evidence="13">Uncharacterized protein LOC116286821</fullName>
    </submittedName>
</protein>
<keyword evidence="5" id="KW-0325">Glycoprotein</keyword>
<dbReference type="InterPro" id="IPR008197">
    <property type="entry name" value="WAP_dom"/>
</dbReference>
<feature type="region of interest" description="Disordered" evidence="7">
    <location>
        <begin position="152"/>
        <end position="211"/>
    </location>
</feature>
<comment type="subcellular location">
    <subcellularLocation>
        <location evidence="1">Secreted</location>
        <location evidence="1">Extracellular space</location>
        <location evidence="1">Extracellular matrix</location>
    </subcellularLocation>
</comment>
<evidence type="ECO:0000256" key="7">
    <source>
        <dbReference type="SAM" id="MobiDB-lite"/>
    </source>
</evidence>
<dbReference type="Pfam" id="PF00147">
    <property type="entry name" value="Fibrinogen_C"/>
    <property type="match status" value="1"/>
</dbReference>
<feature type="region of interest" description="Disordered" evidence="7">
    <location>
        <begin position="52"/>
        <end position="117"/>
    </location>
</feature>
<dbReference type="CDD" id="cd00087">
    <property type="entry name" value="FReD"/>
    <property type="match status" value="1"/>
</dbReference>
<dbReference type="InterPro" id="IPR014716">
    <property type="entry name" value="Fibrinogen_a/b/g_C_1"/>
</dbReference>
<keyword evidence="4" id="KW-1015">Disulfide bond</keyword>
<dbReference type="InterPro" id="IPR003599">
    <property type="entry name" value="Ig_sub"/>
</dbReference>
<dbReference type="Pfam" id="PF07679">
    <property type="entry name" value="I-set"/>
    <property type="match status" value="2"/>
</dbReference>
<dbReference type="InterPro" id="IPR003598">
    <property type="entry name" value="Ig_sub2"/>
</dbReference>
<dbReference type="FunFam" id="2.60.40.10:FF:000032">
    <property type="entry name" value="palladin isoform X1"/>
    <property type="match status" value="1"/>
</dbReference>
<dbReference type="InterPro" id="IPR013098">
    <property type="entry name" value="Ig_I-set"/>
</dbReference>
<keyword evidence="8" id="KW-0472">Membrane</keyword>
<feature type="compositionally biased region" description="Polar residues" evidence="7">
    <location>
        <begin position="83"/>
        <end position="96"/>
    </location>
</feature>
<dbReference type="AlphaFoldDB" id="A0A6P8H935"/>
<dbReference type="Gene3D" id="3.90.215.10">
    <property type="entry name" value="Gamma Fibrinogen, chain A, domain 1"/>
    <property type="match status" value="1"/>
</dbReference>
<gene>
    <name evidence="13" type="primary">LOC116286821</name>
</gene>
<keyword evidence="2" id="KW-0964">Secreted</keyword>
<dbReference type="PROSITE" id="PS51390">
    <property type="entry name" value="WAP"/>
    <property type="match status" value="1"/>
</dbReference>
<evidence type="ECO:0000256" key="3">
    <source>
        <dbReference type="ARBA" id="ARBA00022530"/>
    </source>
</evidence>
<dbReference type="Pfam" id="PF00095">
    <property type="entry name" value="WAP"/>
    <property type="match status" value="1"/>
</dbReference>
<dbReference type="SUPFAM" id="SSF57256">
    <property type="entry name" value="Elafin-like"/>
    <property type="match status" value="1"/>
</dbReference>
<dbReference type="Gene3D" id="4.10.75.10">
    <property type="entry name" value="Elafin-like"/>
    <property type="match status" value="1"/>
</dbReference>
<dbReference type="SUPFAM" id="SSF56496">
    <property type="entry name" value="Fibrinogen C-terminal domain-like"/>
    <property type="match status" value="1"/>
</dbReference>
<evidence type="ECO:0000256" key="1">
    <source>
        <dbReference type="ARBA" id="ARBA00004498"/>
    </source>
</evidence>
<evidence type="ECO:0000256" key="4">
    <source>
        <dbReference type="ARBA" id="ARBA00023157"/>
    </source>
</evidence>
<dbReference type="SMART" id="SM00409">
    <property type="entry name" value="IG"/>
    <property type="match status" value="3"/>
</dbReference>
<sequence length="819" mass="92023">MAQQKWSLAWLSFVVLAIIMSAFVFLAFVRIELHLTRQEQRYDTLNQRLTDLEGRQPRANQGKQDSAAAKRRVDRSLGEGVDSPTNESSRQTSQKPVSKEVTVTPKTIHGDTSGSNFVTKIEQAKELSDLRREFEELFESIRTESTRVCNTPKGKVCVRGPPGPPGPRGGTGHRGAQGVPGTTGQKGDKGDKGEPGYSVASSGPERQQGSPKVIATPTIMSIVENNTAVFICATQGTPKPSVYWRRNGEPLTGERYLFTSRGEMKILKTRFEDSGEYECVARNYLGLAEAIVELLVQAPPRIKSFFQGPIFIKKRGLIKLPECIAEGYPTPTIKWTKVYGEIPQKRIFKKNDKMMIWDAQSSDSGLYVCQAKNEIGKTEAVTQIVVASLPEFRSKPPTNATLFAGDILHVECSGYDPTLVVSWERRNGLLFDHRANVDPNGTLSITQVTTSDSGDYICELSTDGGIFKNKATLRLSVVTRGIKPGICPIPLPIGPCPNNTRDECTLDQDCIQGKKCCSDSCHKQCVFPPPNRDCGDLYMAGIRKNGVYTITPDDKGSFKVYCDMETNGGGWTVFQRRRDGTTDFYRTWKDYKLGFGNLEGEFWLGNDKINRLVASTESSLRIDMEDWDGVKVYANYARFRMESEMKKYRLTVSDYSGSAGDSLYYHNNMLFSTKDVDNDRWKGNACAIDLTGSWWYNNCHASNLNGMYFGNIKDYGGIGWSAFRHNLSLKFTEMKVRPDSFELRTLISTVMTIGFFAICRCHHWFLTSRLLKGVFQSLQYCLHIKDYTFNLYNHHATWKTKWNQIDDFVTPPLPSPLES</sequence>
<dbReference type="GO" id="GO:0030674">
    <property type="term" value="F:protein-macromolecule adaptor activity"/>
    <property type="evidence" value="ECO:0007669"/>
    <property type="project" value="TreeGrafter"/>
</dbReference>
<feature type="domain" description="WAP" evidence="10">
    <location>
        <begin position="480"/>
        <end position="530"/>
    </location>
</feature>
<dbReference type="FunFam" id="3.90.215.10:FF:000001">
    <property type="entry name" value="Tenascin isoform 1"/>
    <property type="match status" value="1"/>
</dbReference>
<dbReference type="PROSITE" id="PS00514">
    <property type="entry name" value="FIBRINOGEN_C_1"/>
    <property type="match status" value="1"/>
</dbReference>
<dbReference type="InParanoid" id="A0A6P8H935"/>
<dbReference type="InterPro" id="IPR002181">
    <property type="entry name" value="Fibrinogen_a/b/g_C_dom"/>
</dbReference>
<reference evidence="13" key="1">
    <citation type="submission" date="2025-08" db="UniProtKB">
        <authorList>
            <consortium name="RefSeq"/>
        </authorList>
    </citation>
    <scope>IDENTIFICATION</scope>
    <source>
        <tissue evidence="13">Tentacle</tissue>
    </source>
</reference>
<dbReference type="PROSITE" id="PS50835">
    <property type="entry name" value="IG_LIKE"/>
    <property type="match status" value="3"/>
</dbReference>
<accession>A0A6P8H935</accession>
<dbReference type="InterPro" id="IPR036056">
    <property type="entry name" value="Fibrinogen-like_C"/>
</dbReference>
<dbReference type="GO" id="GO:0030414">
    <property type="term" value="F:peptidase inhibitor activity"/>
    <property type="evidence" value="ECO:0007669"/>
    <property type="project" value="InterPro"/>
</dbReference>
<dbReference type="InterPro" id="IPR013783">
    <property type="entry name" value="Ig-like_fold"/>
</dbReference>
<feature type="transmembrane region" description="Helical" evidence="8">
    <location>
        <begin position="7"/>
        <end position="29"/>
    </location>
</feature>
<proteinExistence type="predicted"/>
<dbReference type="SMART" id="SM00217">
    <property type="entry name" value="WAP"/>
    <property type="match status" value="1"/>
</dbReference>
<feature type="domain" description="Ig-like" evidence="9">
    <location>
        <begin position="300"/>
        <end position="387"/>
    </location>
</feature>
<dbReference type="SUPFAM" id="SSF48726">
    <property type="entry name" value="Immunoglobulin"/>
    <property type="match status" value="3"/>
</dbReference>
<evidence type="ECO:0000256" key="6">
    <source>
        <dbReference type="ARBA" id="ARBA00023319"/>
    </source>
</evidence>
<feature type="compositionally biased region" description="Polar residues" evidence="7">
    <location>
        <begin position="199"/>
        <end position="210"/>
    </location>
</feature>